<evidence type="ECO:0000256" key="1">
    <source>
        <dbReference type="ARBA" id="ARBA00001911"/>
    </source>
</evidence>
<dbReference type="InterPro" id="IPR030960">
    <property type="entry name" value="DHQS/DOIS_N"/>
</dbReference>
<evidence type="ECO:0000256" key="4">
    <source>
        <dbReference type="ARBA" id="ARBA00022723"/>
    </source>
</evidence>
<evidence type="ECO:0000313" key="13">
    <source>
        <dbReference type="EMBL" id="VEN72846.1"/>
    </source>
</evidence>
<protein>
    <recommendedName>
        <fullName evidence="10">3-dehydroquinate synthase</fullName>
        <ecNumber evidence="10">4.2.3.4</ecNumber>
    </recommendedName>
</protein>
<dbReference type="GO" id="GO:0003856">
    <property type="term" value="F:3-dehydroquinate synthase activity"/>
    <property type="evidence" value="ECO:0007669"/>
    <property type="project" value="UniProtKB-UniRule"/>
</dbReference>
<organism evidence="13">
    <name type="scientific">uncultured Desulfobacteraceae bacterium</name>
    <dbReference type="NCBI Taxonomy" id="218296"/>
    <lineage>
        <taxon>Bacteria</taxon>
        <taxon>Pseudomonadati</taxon>
        <taxon>Thermodesulfobacteriota</taxon>
        <taxon>Desulfobacteria</taxon>
        <taxon>Desulfobacterales</taxon>
        <taxon>Desulfobacteraceae</taxon>
        <taxon>environmental samples</taxon>
    </lineage>
</organism>
<dbReference type="InterPro" id="IPR016037">
    <property type="entry name" value="DHQ_synth_AroB"/>
</dbReference>
<dbReference type="NCBIfam" id="TIGR01357">
    <property type="entry name" value="aroB"/>
    <property type="match status" value="1"/>
</dbReference>
<dbReference type="GO" id="GO:0009423">
    <property type="term" value="P:chorismate biosynthetic process"/>
    <property type="evidence" value="ECO:0007669"/>
    <property type="project" value="UniProtKB-UniRule"/>
</dbReference>
<name>A0A484HC66_9BACT</name>
<evidence type="ECO:0000256" key="6">
    <source>
        <dbReference type="ARBA" id="ARBA00022833"/>
    </source>
</evidence>
<keyword evidence="7" id="KW-0520">NAD</keyword>
<dbReference type="Gene3D" id="1.20.1090.10">
    <property type="entry name" value="Dehydroquinate synthase-like - alpha domain"/>
    <property type="match status" value="1"/>
</dbReference>
<keyword evidence="6" id="KW-0862">Zinc</keyword>
<gene>
    <name evidence="13" type="primary">aroB</name>
    <name evidence="13" type="ORF">EPICR_10346</name>
</gene>
<dbReference type="GO" id="GO:0005737">
    <property type="term" value="C:cytoplasm"/>
    <property type="evidence" value="ECO:0007669"/>
    <property type="project" value="InterPro"/>
</dbReference>
<dbReference type="EMBL" id="CAACVI010000001">
    <property type="protein sequence ID" value="VEN72846.1"/>
    <property type="molecule type" value="Genomic_DNA"/>
</dbReference>
<sequence>MKTISIQSPFGDCLVCPGAPFETLEGLAPLKDAVIITDDRVWELYRDIFPPAPVIRIGRGEAAKTLETVRDVYDALKRLGAGRHSFIVGVGGGIVCDIAGFAASTYLRGLGFGLAPTTLLAQVDAAIGGKNGVNFEGYKNLVGVFRQPGFVISDPAFLKTLPPEEMACGMAEAVKHAAIMDPAHFSFIETHCDDITALDMDALKTLVRDSAAIKTAIVNRDPGEGHERKKLNFGHTFGHALEKTLEISHGRAVAMGMALAAALSVEKGLLAPNARDRLLALLNRLKLPSNPVIEAGINNKQAVLDAIGKDKKRTRHAIDFVLLKDIGRAEIRPVSLGELEAFLDRAAASPSSGP</sequence>
<dbReference type="InterPro" id="IPR050071">
    <property type="entry name" value="Dehydroquinate_synthase"/>
</dbReference>
<dbReference type="Gene3D" id="3.40.50.1970">
    <property type="match status" value="1"/>
</dbReference>
<dbReference type="Pfam" id="PF24621">
    <property type="entry name" value="DHQS_C"/>
    <property type="match status" value="1"/>
</dbReference>
<dbReference type="Pfam" id="PF01761">
    <property type="entry name" value="DHQ_synthase"/>
    <property type="match status" value="1"/>
</dbReference>
<dbReference type="EC" id="4.2.3.4" evidence="10"/>
<keyword evidence="5" id="KW-0547">Nucleotide-binding</keyword>
<proteinExistence type="predicted"/>
<feature type="domain" description="3-dehydroquinate synthase C-terminal" evidence="12">
    <location>
        <begin position="169"/>
        <end position="312"/>
    </location>
</feature>
<feature type="domain" description="3-dehydroquinate synthase N-terminal" evidence="11">
    <location>
        <begin position="56"/>
        <end position="166"/>
    </location>
</feature>
<dbReference type="CDD" id="cd08195">
    <property type="entry name" value="DHQS"/>
    <property type="match status" value="1"/>
</dbReference>
<dbReference type="GO" id="GO:0046872">
    <property type="term" value="F:metal ion binding"/>
    <property type="evidence" value="ECO:0007669"/>
    <property type="project" value="UniProtKB-KW"/>
</dbReference>
<evidence type="ECO:0000256" key="8">
    <source>
        <dbReference type="ARBA" id="ARBA00023239"/>
    </source>
</evidence>
<keyword evidence="9" id="KW-0170">Cobalt</keyword>
<dbReference type="InterPro" id="IPR056179">
    <property type="entry name" value="DHQS_C"/>
</dbReference>
<evidence type="ECO:0000259" key="12">
    <source>
        <dbReference type="Pfam" id="PF24621"/>
    </source>
</evidence>
<dbReference type="InterPro" id="IPR030963">
    <property type="entry name" value="DHQ_synth_fam"/>
</dbReference>
<reference evidence="13" key="1">
    <citation type="submission" date="2019-01" db="EMBL/GenBank/DDBJ databases">
        <authorList>
            <consortium name="Genoscope - CEA"/>
            <person name="William W."/>
        </authorList>
    </citation>
    <scope>NUCLEOTIDE SEQUENCE</scope>
    <source>
        <strain evidence="13">CR-1</strain>
    </source>
</reference>
<dbReference type="PANTHER" id="PTHR43622">
    <property type="entry name" value="3-DEHYDROQUINATE SYNTHASE"/>
    <property type="match status" value="1"/>
</dbReference>
<dbReference type="SUPFAM" id="SSF56796">
    <property type="entry name" value="Dehydroquinate synthase-like"/>
    <property type="match status" value="1"/>
</dbReference>
<dbReference type="GO" id="GO:0009073">
    <property type="term" value="P:aromatic amino acid family biosynthetic process"/>
    <property type="evidence" value="ECO:0007669"/>
    <property type="project" value="InterPro"/>
</dbReference>
<dbReference type="GO" id="GO:0000166">
    <property type="term" value="F:nucleotide binding"/>
    <property type="evidence" value="ECO:0007669"/>
    <property type="project" value="UniProtKB-KW"/>
</dbReference>
<evidence type="ECO:0000256" key="2">
    <source>
        <dbReference type="ARBA" id="ARBA00001941"/>
    </source>
</evidence>
<dbReference type="PANTHER" id="PTHR43622:SF1">
    <property type="entry name" value="3-DEHYDROQUINATE SYNTHASE"/>
    <property type="match status" value="1"/>
</dbReference>
<comment type="cofactor">
    <cofactor evidence="1">
        <name>NAD(+)</name>
        <dbReference type="ChEBI" id="CHEBI:57540"/>
    </cofactor>
</comment>
<evidence type="ECO:0000256" key="7">
    <source>
        <dbReference type="ARBA" id="ARBA00023027"/>
    </source>
</evidence>
<keyword evidence="8 13" id="KW-0456">Lyase</keyword>
<dbReference type="AlphaFoldDB" id="A0A484HC66"/>
<evidence type="ECO:0000256" key="9">
    <source>
        <dbReference type="ARBA" id="ARBA00023285"/>
    </source>
</evidence>
<keyword evidence="4" id="KW-0479">Metal-binding</keyword>
<evidence type="ECO:0000256" key="10">
    <source>
        <dbReference type="NCBIfam" id="TIGR01357"/>
    </source>
</evidence>
<evidence type="ECO:0000259" key="11">
    <source>
        <dbReference type="Pfam" id="PF01761"/>
    </source>
</evidence>
<evidence type="ECO:0000256" key="5">
    <source>
        <dbReference type="ARBA" id="ARBA00022741"/>
    </source>
</evidence>
<comment type="function">
    <text evidence="3">Catalyzes the conversion of 3-deoxy-D-arabino-heptulosonate 7-phosphate (DAHP) to dehydroquinate (DHQ).</text>
</comment>
<evidence type="ECO:0000256" key="3">
    <source>
        <dbReference type="ARBA" id="ARBA00003485"/>
    </source>
</evidence>
<dbReference type="PIRSF" id="PIRSF001455">
    <property type="entry name" value="DHQ_synth"/>
    <property type="match status" value="1"/>
</dbReference>
<accession>A0A484HC66</accession>
<comment type="cofactor">
    <cofactor evidence="2">
        <name>Co(2+)</name>
        <dbReference type="ChEBI" id="CHEBI:48828"/>
    </cofactor>
</comment>